<accession>A0AAJ7IYR4</accession>
<dbReference type="GO" id="GO:0006261">
    <property type="term" value="P:DNA-templated DNA replication"/>
    <property type="evidence" value="ECO:0007669"/>
    <property type="project" value="InterPro"/>
</dbReference>
<keyword evidence="3 6" id="KW-0235">DNA replication</keyword>
<dbReference type="AlphaFoldDB" id="A0AAJ7IYR4"/>
<evidence type="ECO:0000256" key="2">
    <source>
        <dbReference type="ARBA" id="ARBA00009560"/>
    </source>
</evidence>
<dbReference type="GO" id="GO:0003677">
    <property type="term" value="F:DNA binding"/>
    <property type="evidence" value="ECO:0007669"/>
    <property type="project" value="UniProtKB-UniRule"/>
</dbReference>
<evidence type="ECO:0000256" key="5">
    <source>
        <dbReference type="ARBA" id="ARBA00023242"/>
    </source>
</evidence>
<dbReference type="Pfam" id="PF04042">
    <property type="entry name" value="DNA_pol_E_B"/>
    <property type="match status" value="1"/>
</dbReference>
<evidence type="ECO:0000256" key="1">
    <source>
        <dbReference type="ARBA" id="ARBA00004123"/>
    </source>
</evidence>
<dbReference type="PANTHER" id="PTHR12708">
    <property type="entry name" value="DNA POLYMERASE EPSILON SUBUNIT B"/>
    <property type="match status" value="1"/>
</dbReference>
<evidence type="ECO:0000256" key="4">
    <source>
        <dbReference type="ARBA" id="ARBA00023125"/>
    </source>
</evidence>
<dbReference type="Proteomes" id="UP000694925">
    <property type="component" value="Unplaced"/>
</dbReference>
<comment type="similarity">
    <text evidence="2 6">Belongs to the DNA polymerase epsilon subunit B family.</text>
</comment>
<name>A0AAJ7IYR4_9HYME</name>
<feature type="domain" description="DNA polymerase epsilon subunit B N-terminal" evidence="8">
    <location>
        <begin position="3"/>
        <end position="74"/>
    </location>
</feature>
<comment type="function">
    <text evidence="6">Participates in DNA repair and in chromosomal DNA replication.</text>
</comment>
<evidence type="ECO:0000313" key="10">
    <source>
        <dbReference type="RefSeq" id="XP_017879856.1"/>
    </source>
</evidence>
<keyword evidence="4 6" id="KW-0238">DNA-binding</keyword>
<gene>
    <name evidence="10" type="primary">LOC108624819</name>
</gene>
<evidence type="ECO:0000259" key="8">
    <source>
        <dbReference type="Pfam" id="PF12213"/>
    </source>
</evidence>
<organism evidence="9 10">
    <name type="scientific">Ceratina calcarata</name>
    <dbReference type="NCBI Taxonomy" id="156304"/>
    <lineage>
        <taxon>Eukaryota</taxon>
        <taxon>Metazoa</taxon>
        <taxon>Ecdysozoa</taxon>
        <taxon>Arthropoda</taxon>
        <taxon>Hexapoda</taxon>
        <taxon>Insecta</taxon>
        <taxon>Pterygota</taxon>
        <taxon>Neoptera</taxon>
        <taxon>Endopterygota</taxon>
        <taxon>Hymenoptera</taxon>
        <taxon>Apocrita</taxon>
        <taxon>Aculeata</taxon>
        <taxon>Apoidea</taxon>
        <taxon>Anthophila</taxon>
        <taxon>Apidae</taxon>
        <taxon>Ceratina</taxon>
        <taxon>Zadontomerus</taxon>
    </lineage>
</organism>
<dbReference type="InterPro" id="IPR007185">
    <property type="entry name" value="DNA_pol_a/d/e_bsu"/>
</dbReference>
<dbReference type="PIRSF" id="PIRSF000799">
    <property type="entry name" value="DNA_pol_eps_2"/>
    <property type="match status" value="1"/>
</dbReference>
<dbReference type="PANTHER" id="PTHR12708:SF0">
    <property type="entry name" value="DNA POLYMERASE EPSILON SUBUNIT 2"/>
    <property type="match status" value="1"/>
</dbReference>
<dbReference type="Gene3D" id="3.60.21.60">
    <property type="match status" value="1"/>
</dbReference>
<dbReference type="GO" id="GO:0042276">
    <property type="term" value="P:error-prone translesion synthesis"/>
    <property type="evidence" value="ECO:0007669"/>
    <property type="project" value="TreeGrafter"/>
</dbReference>
<dbReference type="InterPro" id="IPR016266">
    <property type="entry name" value="POLE2"/>
</dbReference>
<dbReference type="Gene3D" id="1.10.8.60">
    <property type="match status" value="1"/>
</dbReference>
<reference evidence="10" key="1">
    <citation type="submission" date="2025-08" db="UniProtKB">
        <authorList>
            <consortium name="RefSeq"/>
        </authorList>
    </citation>
    <scope>IDENTIFICATION</scope>
    <source>
        <tissue evidence="10">Whole body</tissue>
    </source>
</reference>
<evidence type="ECO:0000313" key="9">
    <source>
        <dbReference type="Proteomes" id="UP000694925"/>
    </source>
</evidence>
<evidence type="ECO:0000259" key="7">
    <source>
        <dbReference type="Pfam" id="PF04042"/>
    </source>
</evidence>
<dbReference type="RefSeq" id="XP_017879856.1">
    <property type="nucleotide sequence ID" value="XM_018024367.2"/>
</dbReference>
<keyword evidence="9" id="KW-1185">Reference proteome</keyword>
<dbReference type="InterPro" id="IPR024639">
    <property type="entry name" value="DNA_pol_e_bsu_N"/>
</dbReference>
<dbReference type="GO" id="GO:0008622">
    <property type="term" value="C:epsilon DNA polymerase complex"/>
    <property type="evidence" value="ECO:0007669"/>
    <property type="project" value="UniProtKB-UniRule"/>
</dbReference>
<evidence type="ECO:0000256" key="6">
    <source>
        <dbReference type="PIRNR" id="PIRNR000799"/>
    </source>
</evidence>
<protein>
    <recommendedName>
        <fullName evidence="6">DNA polymerase epsilon subunit</fullName>
    </recommendedName>
    <alternativeName>
        <fullName evidence="6">DNA polymerase II subunit 2</fullName>
    </alternativeName>
</protein>
<comment type="subcellular location">
    <subcellularLocation>
        <location evidence="1 6">Nucleus</location>
    </subcellularLocation>
</comment>
<evidence type="ECO:0000256" key="3">
    <source>
        <dbReference type="ARBA" id="ARBA00022705"/>
    </source>
</evidence>
<keyword evidence="5 6" id="KW-0539">Nucleus</keyword>
<sequence>MVEEKLIKLVQSTFSLFGLVLSRKLSISLAKELLNVGEDERETWLSRIVEKVFAQNLSDPHVTLETLKIAIEECIRPNALKDDETLLNVIDVFHVPKIHYSLSKNKFILENVEPELYAEARYKTVLFKDRFELLWYRTLRHELFTPPKLGERKQDWIELVPIEHLLSESRTGNVYVMGLLTQLVEDQFYLEDTGGSIKVDLREANFQDGLIMEGSIVIANGNFEDGVLRVEKLGFPPPESSNNARVDFGDANTFGGSHHISLKLSEKLKSHEESNKDGMIVFVSEMWLDDEIALRKFKIMLEGYSQYPPIAFVLCGHFLSSSTNMSSPQKLKDGLKELADIIIQYPEIHQTSKFIFIPASDDVGSPKILPRLSLPKNLTRDFTKNIPGAIFATNPCRIQYCTKEIVILREDILTKMCRNTLHFPDQGNIYDHYAKSIVCQSHLTPMDLSLVPIYWKYNHALQIYPTPDLIVAADKYVAYETTYSDCHIINPGFFPRNDHSFKVYVPALNLVEHCAIPKDVDNI</sequence>
<dbReference type="Pfam" id="PF12213">
    <property type="entry name" value="Dpoe2NT"/>
    <property type="match status" value="1"/>
</dbReference>
<dbReference type="InterPro" id="IPR036700">
    <property type="entry name" value="BOBF_sf"/>
</dbReference>
<feature type="domain" description="DNA polymerase alpha/delta/epsilon subunit B" evidence="7">
    <location>
        <begin position="280"/>
        <end position="475"/>
    </location>
</feature>
<dbReference type="SUPFAM" id="SSF101756">
    <property type="entry name" value="Hypothetical protein YgiW"/>
    <property type="match status" value="1"/>
</dbReference>
<dbReference type="KEGG" id="ccal:108624819"/>
<dbReference type="CTD" id="136029154"/>
<dbReference type="GeneID" id="108624819"/>
<proteinExistence type="inferred from homology"/>